<dbReference type="EMBL" id="HACA01033697">
    <property type="protein sequence ID" value="CDW51058.1"/>
    <property type="molecule type" value="Transcribed_RNA"/>
</dbReference>
<proteinExistence type="predicted"/>
<accession>A0A0K2VKR1</accession>
<dbReference type="AlphaFoldDB" id="A0A0K2VKR1"/>
<protein>
    <submittedName>
        <fullName evidence="1">Uncharacterized protein</fullName>
    </submittedName>
</protein>
<reference evidence="1" key="1">
    <citation type="submission" date="2014-05" db="EMBL/GenBank/DDBJ databases">
        <authorList>
            <person name="Chronopoulou M."/>
        </authorList>
    </citation>
    <scope>NUCLEOTIDE SEQUENCE</scope>
    <source>
        <tissue evidence="1">Whole organism</tissue>
    </source>
</reference>
<name>A0A0K2VKR1_LEPSM</name>
<sequence>MGVLDVINVITNNQRHCTSYWVPGKLNPFILDIIYSSRKCNYYLVNHCYTVQF</sequence>
<evidence type="ECO:0000313" key="1">
    <source>
        <dbReference type="EMBL" id="CDW51058.1"/>
    </source>
</evidence>
<organism evidence="1">
    <name type="scientific">Lepeophtheirus salmonis</name>
    <name type="common">Salmon louse</name>
    <name type="synonym">Caligus salmonis</name>
    <dbReference type="NCBI Taxonomy" id="72036"/>
    <lineage>
        <taxon>Eukaryota</taxon>
        <taxon>Metazoa</taxon>
        <taxon>Ecdysozoa</taxon>
        <taxon>Arthropoda</taxon>
        <taxon>Crustacea</taxon>
        <taxon>Multicrustacea</taxon>
        <taxon>Hexanauplia</taxon>
        <taxon>Copepoda</taxon>
        <taxon>Siphonostomatoida</taxon>
        <taxon>Caligidae</taxon>
        <taxon>Lepeophtheirus</taxon>
    </lineage>
</organism>